<dbReference type="EMBL" id="WKJJ01000020">
    <property type="protein sequence ID" value="MRV75430.1"/>
    <property type="molecule type" value="Genomic_DNA"/>
</dbReference>
<accession>A0A7X2ISS4</accession>
<gene>
    <name evidence="1" type="ORF">GJ700_27295</name>
</gene>
<keyword evidence="2" id="KW-1185">Reference proteome</keyword>
<dbReference type="SUPFAM" id="SSF53850">
    <property type="entry name" value="Periplasmic binding protein-like II"/>
    <property type="match status" value="1"/>
</dbReference>
<evidence type="ECO:0000313" key="2">
    <source>
        <dbReference type="Proteomes" id="UP000446768"/>
    </source>
</evidence>
<dbReference type="InterPro" id="IPR011972">
    <property type="entry name" value="CHP02285"/>
</dbReference>
<evidence type="ECO:0000313" key="1">
    <source>
        <dbReference type="EMBL" id="MRV75430.1"/>
    </source>
</evidence>
<name>A0A7X2ISS4_9BURK</name>
<dbReference type="Proteomes" id="UP000446768">
    <property type="component" value="Unassembled WGS sequence"/>
</dbReference>
<proteinExistence type="predicted"/>
<dbReference type="NCBIfam" id="TIGR02285">
    <property type="entry name" value="TIGR02285 family protein"/>
    <property type="match status" value="1"/>
</dbReference>
<sequence>MTSPHRLFQYLGPLAAILAAGQSRVAAAETMVWVMPDFPPASIPDNGQPGNGVADRVVRYIVSKWPDAEHRFIYANAKRTWQMLEQGDKVCYAAALRTKEREQVAYFTNTNVIAPPSLIVRHAALAAVPRNAAGEVDFPALLASRKLRGLLVEKRSYGAMIDGLIARSPQQSKPATTSVGNYGQKIFQMIAADRVDYTIDYDFTFSYEWSRHSELAALQTLPIAGNTALVTTGVACPRTDWGRAVITRIDRIVGTKEGADTLLQAQNAWHTEAAKQRYAAQFAEFARQRAMPAPAGEYK</sequence>
<reference evidence="1 2" key="1">
    <citation type="submission" date="2019-11" db="EMBL/GenBank/DDBJ databases">
        <title>Novel species isolated from a subtropical stream in China.</title>
        <authorList>
            <person name="Lu H."/>
        </authorList>
    </citation>
    <scope>NUCLEOTIDE SEQUENCE [LARGE SCALE GENOMIC DNA]</scope>
    <source>
        <strain evidence="1 2">FT92W</strain>
    </source>
</reference>
<dbReference type="RefSeq" id="WP_154379963.1">
    <property type="nucleotide sequence ID" value="NZ_WKJJ01000020.1"/>
</dbReference>
<dbReference type="AlphaFoldDB" id="A0A7X2ISS4"/>
<comment type="caution">
    <text evidence="1">The sequence shown here is derived from an EMBL/GenBank/DDBJ whole genome shotgun (WGS) entry which is preliminary data.</text>
</comment>
<organism evidence="1 2">
    <name type="scientific">Pseudoduganella rivuli</name>
    <dbReference type="NCBI Taxonomy" id="2666085"/>
    <lineage>
        <taxon>Bacteria</taxon>
        <taxon>Pseudomonadati</taxon>
        <taxon>Pseudomonadota</taxon>
        <taxon>Betaproteobacteria</taxon>
        <taxon>Burkholderiales</taxon>
        <taxon>Oxalobacteraceae</taxon>
        <taxon>Telluria group</taxon>
        <taxon>Pseudoduganella</taxon>
    </lineage>
</organism>
<protein>
    <submittedName>
        <fullName evidence="1">TIGR02285 family protein</fullName>
    </submittedName>
</protein>